<evidence type="ECO:0000313" key="1">
    <source>
        <dbReference type="EMBL" id="KAG6372724.1"/>
    </source>
</evidence>
<keyword evidence="2" id="KW-1185">Reference proteome</keyword>
<dbReference type="Proteomes" id="UP000683000">
    <property type="component" value="Unassembled WGS sequence"/>
</dbReference>
<gene>
    <name evidence="1" type="ORF">JVT61DRAFT_7497</name>
</gene>
<comment type="caution">
    <text evidence="1">The sequence shown here is derived from an EMBL/GenBank/DDBJ whole genome shotgun (WGS) entry which is preliminary data.</text>
</comment>
<accession>A0A8I2YIC4</accession>
<dbReference type="OrthoDB" id="2693210at2759"/>
<proteinExistence type="predicted"/>
<organism evidence="1 2">
    <name type="scientific">Boletus reticuloceps</name>
    <dbReference type="NCBI Taxonomy" id="495285"/>
    <lineage>
        <taxon>Eukaryota</taxon>
        <taxon>Fungi</taxon>
        <taxon>Dikarya</taxon>
        <taxon>Basidiomycota</taxon>
        <taxon>Agaricomycotina</taxon>
        <taxon>Agaricomycetes</taxon>
        <taxon>Agaricomycetidae</taxon>
        <taxon>Boletales</taxon>
        <taxon>Boletineae</taxon>
        <taxon>Boletaceae</taxon>
        <taxon>Boletoideae</taxon>
        <taxon>Boletus</taxon>
    </lineage>
</organism>
<sequence>MDGHMKGPQKSTLIDDTDTTEQIEVELQRITGKSSRKFVNSLCDEYLKNSDYSNIYSSLTALEQLEGRLRAIQWAAPQGHEGTATAQKVRMVTRILEDLLLNAMEGNNISDLRHRGLLLYQSVDDVC</sequence>
<evidence type="ECO:0000313" key="2">
    <source>
        <dbReference type="Proteomes" id="UP000683000"/>
    </source>
</evidence>
<dbReference type="AlphaFoldDB" id="A0A8I2YIC4"/>
<protein>
    <submittedName>
        <fullName evidence="1">Uncharacterized protein</fullName>
    </submittedName>
</protein>
<dbReference type="EMBL" id="JAGFBS010000026">
    <property type="protein sequence ID" value="KAG6372724.1"/>
    <property type="molecule type" value="Genomic_DNA"/>
</dbReference>
<name>A0A8I2YIC4_9AGAM</name>
<reference evidence="1" key="1">
    <citation type="submission" date="2021-03" db="EMBL/GenBank/DDBJ databases">
        <title>Evolutionary innovations through gain and loss of genes in the ectomycorrhizal Boletales.</title>
        <authorList>
            <person name="Wu G."/>
            <person name="Miyauchi S."/>
            <person name="Morin E."/>
            <person name="Yang Z.-L."/>
            <person name="Xu J."/>
            <person name="Martin F.M."/>
        </authorList>
    </citation>
    <scope>NUCLEOTIDE SEQUENCE</scope>
    <source>
        <strain evidence="1">BR01</strain>
    </source>
</reference>